<dbReference type="OrthoDB" id="5309037at2759"/>
<evidence type="ECO:0000313" key="2">
    <source>
        <dbReference type="EMBL" id="OCL01369.1"/>
    </source>
</evidence>
<accession>A0A8E2JLQ9</accession>
<reference evidence="2 3" key="1">
    <citation type="journal article" date="2016" name="Nat. Commun.">
        <title>Ectomycorrhizal ecology is imprinted in the genome of the dominant symbiotic fungus Cenococcum geophilum.</title>
        <authorList>
            <consortium name="DOE Joint Genome Institute"/>
            <person name="Peter M."/>
            <person name="Kohler A."/>
            <person name="Ohm R.A."/>
            <person name="Kuo A."/>
            <person name="Krutzmann J."/>
            <person name="Morin E."/>
            <person name="Arend M."/>
            <person name="Barry K.W."/>
            <person name="Binder M."/>
            <person name="Choi C."/>
            <person name="Clum A."/>
            <person name="Copeland A."/>
            <person name="Grisel N."/>
            <person name="Haridas S."/>
            <person name="Kipfer T."/>
            <person name="LaButti K."/>
            <person name="Lindquist E."/>
            <person name="Lipzen A."/>
            <person name="Maire R."/>
            <person name="Meier B."/>
            <person name="Mihaltcheva S."/>
            <person name="Molinier V."/>
            <person name="Murat C."/>
            <person name="Poggeler S."/>
            <person name="Quandt C.A."/>
            <person name="Sperisen C."/>
            <person name="Tritt A."/>
            <person name="Tisserant E."/>
            <person name="Crous P.W."/>
            <person name="Henrissat B."/>
            <person name="Nehls U."/>
            <person name="Egli S."/>
            <person name="Spatafora J.W."/>
            <person name="Grigoriev I.V."/>
            <person name="Martin F.M."/>
        </authorList>
    </citation>
    <scope>NUCLEOTIDE SEQUENCE [LARGE SCALE GENOMIC DNA]</scope>
    <source>
        <strain evidence="2 3">CBS 207.34</strain>
    </source>
</reference>
<keyword evidence="3" id="KW-1185">Reference proteome</keyword>
<dbReference type="PANTHER" id="PTHR42354">
    <property type="entry name" value="C2H2-TYPE DOMAIN-CONTAINING PROTEIN"/>
    <property type="match status" value="1"/>
</dbReference>
<sequence>MDTLRSAKGALEATVVVVSLVHTLVDSFGSMSDLYRKLKKKEDKSFDSRYDLPDRRRREDDIEATYGRRRRRREDDYEDSDEESIYNSGSLIRQEYDRGYSRLGEQFAVGDLVAQNQLQGQIITLQQTIIAIFQDTASVYGPKHEPVSHHLTRLLNASRAARAAAVDALTQQRQRMLNSAPQQLALPTSSRLGRSRSLSRPRSRSSESTITIISSPSSTGARASTHGLYCIYSQDLQNHSEQLLADNFREGGNATCPFCTARIPIRPGKTWELIKEHERDRLVDRVFHVEPRFVVKSHRDGGGYACVLCSRYRTTDTTCESISSLIDHVWQEHKAREYEREVDIIEVT</sequence>
<organism evidence="2 3">
    <name type="scientific">Glonium stellatum</name>
    <dbReference type="NCBI Taxonomy" id="574774"/>
    <lineage>
        <taxon>Eukaryota</taxon>
        <taxon>Fungi</taxon>
        <taxon>Dikarya</taxon>
        <taxon>Ascomycota</taxon>
        <taxon>Pezizomycotina</taxon>
        <taxon>Dothideomycetes</taxon>
        <taxon>Pleosporomycetidae</taxon>
        <taxon>Gloniales</taxon>
        <taxon>Gloniaceae</taxon>
        <taxon>Glonium</taxon>
    </lineage>
</organism>
<evidence type="ECO:0000313" key="3">
    <source>
        <dbReference type="Proteomes" id="UP000250140"/>
    </source>
</evidence>
<name>A0A8E2JLQ9_9PEZI</name>
<evidence type="ECO:0000256" key="1">
    <source>
        <dbReference type="SAM" id="MobiDB-lite"/>
    </source>
</evidence>
<feature type="compositionally biased region" description="Basic residues" evidence="1">
    <location>
        <begin position="193"/>
        <end position="203"/>
    </location>
</feature>
<dbReference type="AlphaFoldDB" id="A0A8E2JLQ9"/>
<proteinExistence type="predicted"/>
<feature type="compositionally biased region" description="Low complexity" evidence="1">
    <location>
        <begin position="204"/>
        <end position="218"/>
    </location>
</feature>
<protein>
    <submittedName>
        <fullName evidence="2">Uncharacterized protein</fullName>
    </submittedName>
</protein>
<dbReference type="EMBL" id="KV751142">
    <property type="protein sequence ID" value="OCL01369.1"/>
    <property type="molecule type" value="Genomic_DNA"/>
</dbReference>
<dbReference type="Proteomes" id="UP000250140">
    <property type="component" value="Unassembled WGS sequence"/>
</dbReference>
<gene>
    <name evidence="2" type="ORF">AOQ84DRAFT_220367</name>
</gene>
<feature type="region of interest" description="Disordered" evidence="1">
    <location>
        <begin position="178"/>
        <end position="222"/>
    </location>
</feature>
<dbReference type="PANTHER" id="PTHR42354:SF1">
    <property type="entry name" value="C2H2-TYPE DOMAIN-CONTAINING PROTEIN"/>
    <property type="match status" value="1"/>
</dbReference>